<dbReference type="Proteomes" id="UP000253727">
    <property type="component" value="Unassembled WGS sequence"/>
</dbReference>
<gene>
    <name evidence="1" type="ORF">HME9302_01650</name>
</gene>
<dbReference type="EMBL" id="QBKA01000002">
    <property type="protein sequence ID" value="RDC60443.1"/>
    <property type="molecule type" value="Genomic_DNA"/>
</dbReference>
<keyword evidence="2" id="KW-1185">Reference proteome</keyword>
<protein>
    <submittedName>
        <fullName evidence="1">Uncharacterized protein</fullName>
    </submittedName>
</protein>
<sequence length="53" mass="6002">MDLPKLDLPDLPDLDTATGLFGSVSDLTFAYSDDRVIYLMVYLYEMFPPEALL</sequence>
<name>A0A369Q6D9_9SPHN</name>
<evidence type="ECO:0000313" key="2">
    <source>
        <dbReference type="Proteomes" id="UP000253727"/>
    </source>
</evidence>
<dbReference type="AlphaFoldDB" id="A0A369Q6D9"/>
<dbReference type="RefSeq" id="WP_181815712.1">
    <property type="nucleotide sequence ID" value="NZ_QBKA01000002.1"/>
</dbReference>
<evidence type="ECO:0000313" key="1">
    <source>
        <dbReference type="EMBL" id="RDC60443.1"/>
    </source>
</evidence>
<organism evidence="1 2">
    <name type="scientific">Alteripontixanthobacter maritimus</name>
    <dbReference type="NCBI Taxonomy" id="2161824"/>
    <lineage>
        <taxon>Bacteria</taxon>
        <taxon>Pseudomonadati</taxon>
        <taxon>Pseudomonadota</taxon>
        <taxon>Alphaproteobacteria</taxon>
        <taxon>Sphingomonadales</taxon>
        <taxon>Erythrobacteraceae</taxon>
        <taxon>Alteripontixanthobacter</taxon>
    </lineage>
</organism>
<accession>A0A369Q6D9</accession>
<reference evidence="1 2" key="1">
    <citation type="submission" date="2018-04" db="EMBL/GenBank/DDBJ databases">
        <title>Altererythrobacter sp. HME9302 genome sequencing and assembly.</title>
        <authorList>
            <person name="Kang H."/>
            <person name="Kim H."/>
            <person name="Joh K."/>
        </authorList>
    </citation>
    <scope>NUCLEOTIDE SEQUENCE [LARGE SCALE GENOMIC DNA]</scope>
    <source>
        <strain evidence="1 2">HME9302</strain>
    </source>
</reference>
<proteinExistence type="predicted"/>
<comment type="caution">
    <text evidence="1">The sequence shown here is derived from an EMBL/GenBank/DDBJ whole genome shotgun (WGS) entry which is preliminary data.</text>
</comment>